<keyword evidence="1" id="KW-0812">Transmembrane</keyword>
<protein>
    <submittedName>
        <fullName evidence="2">Uncharacterized protein</fullName>
    </submittedName>
</protein>
<reference evidence="2 3" key="1">
    <citation type="journal article" date="2016" name="Nat. Commun.">
        <title>Thousands of microbial genomes shed light on interconnected biogeochemical processes in an aquifer system.</title>
        <authorList>
            <person name="Anantharaman K."/>
            <person name="Brown C.T."/>
            <person name="Hug L.A."/>
            <person name="Sharon I."/>
            <person name="Castelle C.J."/>
            <person name="Probst A.J."/>
            <person name="Thomas B.C."/>
            <person name="Singh A."/>
            <person name="Wilkins M.J."/>
            <person name="Karaoz U."/>
            <person name="Brodie E.L."/>
            <person name="Williams K.H."/>
            <person name="Hubbard S.S."/>
            <person name="Banfield J.F."/>
        </authorList>
    </citation>
    <scope>NUCLEOTIDE SEQUENCE [LARGE SCALE GENOMIC DNA]</scope>
</reference>
<feature type="transmembrane region" description="Helical" evidence="1">
    <location>
        <begin position="20"/>
        <end position="37"/>
    </location>
</feature>
<keyword evidence="1" id="KW-0472">Membrane</keyword>
<gene>
    <name evidence="2" type="ORF">A2415_04535</name>
</gene>
<proteinExistence type="predicted"/>
<dbReference type="Proteomes" id="UP000179113">
    <property type="component" value="Unassembled WGS sequence"/>
</dbReference>
<name>A0A1F4WFZ1_UNCKA</name>
<dbReference type="AlphaFoldDB" id="A0A1F4WFZ1"/>
<evidence type="ECO:0000256" key="1">
    <source>
        <dbReference type="SAM" id="Phobius"/>
    </source>
</evidence>
<sequence length="65" mass="6850">MGLKKAIDELWSGLSGKKTFLVSLATFIYAVGGYFGGYLDANGAVQLVLASLGLAGLRDSLRNKL</sequence>
<comment type="caution">
    <text evidence="2">The sequence shown here is derived from an EMBL/GenBank/DDBJ whole genome shotgun (WGS) entry which is preliminary data.</text>
</comment>
<keyword evidence="1" id="KW-1133">Transmembrane helix</keyword>
<accession>A0A1F4WFZ1</accession>
<evidence type="ECO:0000313" key="3">
    <source>
        <dbReference type="Proteomes" id="UP000179113"/>
    </source>
</evidence>
<organism evidence="2 3">
    <name type="scientific">candidate division WWE3 bacterium RIFOXYC1_FULL_39_7</name>
    <dbReference type="NCBI Taxonomy" id="1802643"/>
    <lineage>
        <taxon>Bacteria</taxon>
        <taxon>Katanobacteria</taxon>
    </lineage>
</organism>
<dbReference type="EMBL" id="MEWA01000049">
    <property type="protein sequence ID" value="OGC68322.1"/>
    <property type="molecule type" value="Genomic_DNA"/>
</dbReference>
<evidence type="ECO:0000313" key="2">
    <source>
        <dbReference type="EMBL" id="OGC68322.1"/>
    </source>
</evidence>